<organism evidence="2 3">
    <name type="scientific">Caerostris extrusa</name>
    <name type="common">Bark spider</name>
    <name type="synonym">Caerostris bankana</name>
    <dbReference type="NCBI Taxonomy" id="172846"/>
    <lineage>
        <taxon>Eukaryota</taxon>
        <taxon>Metazoa</taxon>
        <taxon>Ecdysozoa</taxon>
        <taxon>Arthropoda</taxon>
        <taxon>Chelicerata</taxon>
        <taxon>Arachnida</taxon>
        <taxon>Araneae</taxon>
        <taxon>Araneomorphae</taxon>
        <taxon>Entelegynae</taxon>
        <taxon>Araneoidea</taxon>
        <taxon>Araneidae</taxon>
        <taxon>Caerostris</taxon>
    </lineage>
</organism>
<reference evidence="2 3" key="1">
    <citation type="submission" date="2021-06" db="EMBL/GenBank/DDBJ databases">
        <title>Caerostris extrusa draft genome.</title>
        <authorList>
            <person name="Kono N."/>
            <person name="Arakawa K."/>
        </authorList>
    </citation>
    <scope>NUCLEOTIDE SEQUENCE [LARGE SCALE GENOMIC DNA]</scope>
</reference>
<name>A0AAV4WYV3_CAEEX</name>
<evidence type="ECO:0000313" key="2">
    <source>
        <dbReference type="EMBL" id="GIY88086.1"/>
    </source>
</evidence>
<evidence type="ECO:0000313" key="3">
    <source>
        <dbReference type="Proteomes" id="UP001054945"/>
    </source>
</evidence>
<dbReference type="EMBL" id="BPLR01017022">
    <property type="protein sequence ID" value="GIY88086.1"/>
    <property type="molecule type" value="Genomic_DNA"/>
</dbReference>
<protein>
    <submittedName>
        <fullName evidence="2">Uncharacterized protein</fullName>
    </submittedName>
</protein>
<feature type="chain" id="PRO_5044022647" evidence="1">
    <location>
        <begin position="26"/>
        <end position="111"/>
    </location>
</feature>
<evidence type="ECO:0000256" key="1">
    <source>
        <dbReference type="SAM" id="SignalP"/>
    </source>
</evidence>
<dbReference type="Proteomes" id="UP001054945">
    <property type="component" value="Unassembled WGS sequence"/>
</dbReference>
<comment type="caution">
    <text evidence="2">The sequence shown here is derived from an EMBL/GenBank/DDBJ whole genome shotgun (WGS) entry which is preliminary data.</text>
</comment>
<accession>A0AAV4WYV3</accession>
<proteinExistence type="predicted"/>
<keyword evidence="3" id="KW-1185">Reference proteome</keyword>
<feature type="signal peptide" evidence="1">
    <location>
        <begin position="1"/>
        <end position="25"/>
    </location>
</feature>
<keyword evidence="1" id="KW-0732">Signal</keyword>
<dbReference type="AlphaFoldDB" id="A0AAV4WYV3"/>
<sequence length="111" mass="12967">MVFVVCLAELLTWLFVMLLNRDIKTLGPESSLKNMKEIENPKKRNDFESFGFENRTFFEAAAQRNMRINTQISYSDFQNTFDTYLSKQQTGILAKSDIRIPNFMASHSTRE</sequence>
<gene>
    <name evidence="2" type="ORF">CEXT_556251</name>
</gene>